<dbReference type="PROSITE" id="PS51257">
    <property type="entry name" value="PROKAR_LIPOPROTEIN"/>
    <property type="match status" value="1"/>
</dbReference>
<accession>A0A918N4A0</accession>
<evidence type="ECO:0000313" key="2">
    <source>
        <dbReference type="Proteomes" id="UP000601108"/>
    </source>
</evidence>
<gene>
    <name evidence="1" type="ORF">GCM10007384_29260</name>
</gene>
<evidence type="ECO:0008006" key="3">
    <source>
        <dbReference type="Google" id="ProtNLM"/>
    </source>
</evidence>
<dbReference type="EMBL" id="BMWS01000021">
    <property type="protein sequence ID" value="GGX26267.1"/>
    <property type="molecule type" value="Genomic_DNA"/>
</dbReference>
<dbReference type="Proteomes" id="UP000601108">
    <property type="component" value="Unassembled WGS sequence"/>
</dbReference>
<dbReference type="CDD" id="cd09620">
    <property type="entry name" value="CBM9_like_3"/>
    <property type="match status" value="1"/>
</dbReference>
<proteinExistence type="predicted"/>
<name>A0A918N4A0_9FLAO</name>
<dbReference type="AlphaFoldDB" id="A0A918N4A0"/>
<comment type="caution">
    <text evidence="1">The sequence shown here is derived from an EMBL/GenBank/DDBJ whole genome shotgun (WGS) entry which is preliminary data.</text>
</comment>
<dbReference type="RefSeq" id="WP_051316717.1">
    <property type="nucleotide sequence ID" value="NZ_BMWS01000021.1"/>
</dbReference>
<dbReference type="Gene3D" id="2.60.40.1190">
    <property type="match status" value="1"/>
</dbReference>
<reference evidence="1 2" key="1">
    <citation type="journal article" date="2014" name="Int. J. Syst. Evol. Microbiol.">
        <title>Complete genome sequence of Corynebacterium casei LMG S-19264T (=DSM 44701T), isolated from a smear-ripened cheese.</title>
        <authorList>
            <consortium name="US DOE Joint Genome Institute (JGI-PGF)"/>
            <person name="Walter F."/>
            <person name="Albersmeier A."/>
            <person name="Kalinowski J."/>
            <person name="Ruckert C."/>
        </authorList>
    </citation>
    <scope>NUCLEOTIDE SEQUENCE [LARGE SCALE GENOMIC DNA]</scope>
    <source>
        <strain evidence="1 2">KCTC 12285</strain>
    </source>
</reference>
<keyword evidence="2" id="KW-1185">Reference proteome</keyword>
<dbReference type="SUPFAM" id="SSF49344">
    <property type="entry name" value="CBD9-like"/>
    <property type="match status" value="1"/>
</dbReference>
<sequence>MKKSILLILVIFISLSCIEKDNSDKKQIESKYKSIEVPVFKINKENFAALQSLHFYHSVGGKPIKEETLVEMKYDKDFLEIKFECRNNPRIDQNYYTQDNSYLFHQEVFELFISNGKEAKENYLEIQLNPNNALFLGKVTNKYKSDNSYALELIDISTSGVQHSVEKDIKNETWKGYLKLPIALLQYPNKKSETVFRLNMFRIISNIDHTNEDWSANAENATFACWNSPNTAKPKFHAPEHFGYLVLE</sequence>
<protein>
    <recommendedName>
        <fullName evidence="3">Carbohydrate-binding domain-containing protein</fullName>
    </recommendedName>
</protein>
<organism evidence="1 2">
    <name type="scientific">Aquimarina muelleri</name>
    <dbReference type="NCBI Taxonomy" id="279356"/>
    <lineage>
        <taxon>Bacteria</taxon>
        <taxon>Pseudomonadati</taxon>
        <taxon>Bacteroidota</taxon>
        <taxon>Flavobacteriia</taxon>
        <taxon>Flavobacteriales</taxon>
        <taxon>Flavobacteriaceae</taxon>
        <taxon>Aquimarina</taxon>
    </lineage>
</organism>
<evidence type="ECO:0000313" key="1">
    <source>
        <dbReference type="EMBL" id="GGX26267.1"/>
    </source>
</evidence>